<feature type="compositionally biased region" description="Basic and acidic residues" evidence="2">
    <location>
        <begin position="120"/>
        <end position="130"/>
    </location>
</feature>
<keyword evidence="1" id="KW-0175">Coiled coil</keyword>
<sequence>MSPAAKSNSKDKKVSKEPPKVASKPSSANAGAGVPTSGYNPLLGTFHTLDTAPVTSNASLHVNGRFKNIDETDDLSGHSLGAGGEYEAVSNNGSWSGESEDHKEKTSNLPLRQETLLGADNDKREKIRQKNEKKHQRQKERRAQELHEKCSGYVMSRKLEALAQQLVAMGFSLERATMALILNEGRVEESVAWLLEGGEEANKDKEHNLDTGGTLKIDISEELARIAQMEIRYKCSKQDVERAVVACEGDLEKAEEMLRSQKQEPPLTIPAKRDDKDFNYTKVAVAAGPSMDPGSKSIPLLKRVQSKLDWAKAPQVSVPVDKRWPNAGSNPSVSYSLASSLQVSPPPAKTEGLHYVAVGNELKNLQIGTVREPVMVMQRPLSVNAMQTLTSNVSSSPPGTAALWYPNNIVETVTPNGMISHFPGTRSLSSSGVSTDQLYNQLHYQQHQQQPEQFVSSNGPLESPGASRGNGLWSRTGASQAQSIHPASSLGLFSGLGTYSTYGGSSPVDWNTGGGTMVKLDYNNIDWSLNPSSSSRVGGMWPTTNSFFQNSARRYDSFTPGLAVNSTVRPVLGRGVGVLPIPGSQDEASAAETSASGSREWTSPFEEKDLFSLPRQFVSSPSL</sequence>
<feature type="region of interest" description="Disordered" evidence="2">
    <location>
        <begin position="77"/>
        <end position="145"/>
    </location>
</feature>
<evidence type="ECO:0000256" key="2">
    <source>
        <dbReference type="SAM" id="MobiDB-lite"/>
    </source>
</evidence>
<proteinExistence type="predicted"/>
<organism evidence="4 5">
    <name type="scientific">Anisodus tanguticus</name>
    <dbReference type="NCBI Taxonomy" id="243964"/>
    <lineage>
        <taxon>Eukaryota</taxon>
        <taxon>Viridiplantae</taxon>
        <taxon>Streptophyta</taxon>
        <taxon>Embryophyta</taxon>
        <taxon>Tracheophyta</taxon>
        <taxon>Spermatophyta</taxon>
        <taxon>Magnoliopsida</taxon>
        <taxon>eudicotyledons</taxon>
        <taxon>Gunneridae</taxon>
        <taxon>Pentapetalae</taxon>
        <taxon>asterids</taxon>
        <taxon>lamiids</taxon>
        <taxon>Solanales</taxon>
        <taxon>Solanaceae</taxon>
        <taxon>Solanoideae</taxon>
        <taxon>Hyoscyameae</taxon>
        <taxon>Anisodus</taxon>
    </lineage>
</organism>
<feature type="compositionally biased region" description="Basic and acidic residues" evidence="2">
    <location>
        <begin position="8"/>
        <end position="19"/>
    </location>
</feature>
<feature type="region of interest" description="Disordered" evidence="2">
    <location>
        <begin position="444"/>
        <end position="480"/>
    </location>
</feature>
<feature type="region of interest" description="Disordered" evidence="2">
    <location>
        <begin position="1"/>
        <end position="44"/>
    </location>
</feature>
<protein>
    <recommendedName>
        <fullName evidence="3">UBA domain-containing protein</fullName>
    </recommendedName>
</protein>
<dbReference type="PANTHER" id="PTHR35294:SF5">
    <property type="entry name" value="UBA DOMAIN-CONTAINING PROTEIN"/>
    <property type="match status" value="1"/>
</dbReference>
<feature type="region of interest" description="Disordered" evidence="2">
    <location>
        <begin position="582"/>
        <end position="603"/>
    </location>
</feature>
<comment type="caution">
    <text evidence="4">The sequence shown here is derived from an EMBL/GenBank/DDBJ whole genome shotgun (WGS) entry which is preliminary data.</text>
</comment>
<keyword evidence="5" id="KW-1185">Reference proteome</keyword>
<feature type="domain" description="UBA" evidence="3">
    <location>
        <begin position="145"/>
        <end position="197"/>
    </location>
</feature>
<dbReference type="PROSITE" id="PS50030">
    <property type="entry name" value="UBA"/>
    <property type="match status" value="1"/>
</dbReference>
<dbReference type="InterPro" id="IPR015940">
    <property type="entry name" value="UBA"/>
</dbReference>
<accession>A0AAE1SSZ1</accession>
<dbReference type="Pfam" id="PF22562">
    <property type="entry name" value="UBA_7"/>
    <property type="match status" value="1"/>
</dbReference>
<evidence type="ECO:0000259" key="3">
    <source>
        <dbReference type="PROSITE" id="PS50030"/>
    </source>
</evidence>
<feature type="compositionally biased region" description="Low complexity" evidence="2">
    <location>
        <begin position="582"/>
        <end position="600"/>
    </location>
</feature>
<evidence type="ECO:0000256" key="1">
    <source>
        <dbReference type="SAM" id="Coils"/>
    </source>
</evidence>
<dbReference type="InterPro" id="IPR009060">
    <property type="entry name" value="UBA-like_sf"/>
</dbReference>
<dbReference type="PANTHER" id="PTHR35294">
    <property type="entry name" value="UBIQUITIN-ASSOCIATED/TRANSLATION ELONGATION FACTOR EF1B PROTEIN"/>
    <property type="match status" value="1"/>
</dbReference>
<feature type="coiled-coil region" evidence="1">
    <location>
        <begin position="237"/>
        <end position="264"/>
    </location>
</feature>
<dbReference type="Proteomes" id="UP001291623">
    <property type="component" value="Unassembled WGS sequence"/>
</dbReference>
<dbReference type="EMBL" id="JAVYJV010000003">
    <property type="protein sequence ID" value="KAK4375567.1"/>
    <property type="molecule type" value="Genomic_DNA"/>
</dbReference>
<feature type="compositionally biased region" description="Basic residues" evidence="2">
    <location>
        <begin position="131"/>
        <end position="140"/>
    </location>
</feature>
<evidence type="ECO:0000313" key="4">
    <source>
        <dbReference type="EMBL" id="KAK4375567.1"/>
    </source>
</evidence>
<reference evidence="4" key="1">
    <citation type="submission" date="2023-12" db="EMBL/GenBank/DDBJ databases">
        <title>Genome assembly of Anisodus tanguticus.</title>
        <authorList>
            <person name="Wang Y.-J."/>
        </authorList>
    </citation>
    <scope>NUCLEOTIDE SEQUENCE</scope>
    <source>
        <strain evidence="4">KB-2021</strain>
        <tissue evidence="4">Leaf</tissue>
    </source>
</reference>
<dbReference type="Gene3D" id="1.10.8.10">
    <property type="entry name" value="DNA helicase RuvA subunit, C-terminal domain"/>
    <property type="match status" value="1"/>
</dbReference>
<feature type="compositionally biased region" description="Polar residues" evidence="2">
    <location>
        <begin position="451"/>
        <end position="460"/>
    </location>
</feature>
<name>A0AAE1SSZ1_9SOLA</name>
<gene>
    <name evidence="4" type="ORF">RND71_006244</name>
</gene>
<dbReference type="SUPFAM" id="SSF46934">
    <property type="entry name" value="UBA-like"/>
    <property type="match status" value="1"/>
</dbReference>
<evidence type="ECO:0000313" key="5">
    <source>
        <dbReference type="Proteomes" id="UP001291623"/>
    </source>
</evidence>
<dbReference type="AlphaFoldDB" id="A0AAE1SSZ1"/>